<dbReference type="PANTHER" id="PTHR30543">
    <property type="entry name" value="CHROMATE REDUCTASE"/>
    <property type="match status" value="1"/>
</dbReference>
<evidence type="ECO:0000259" key="2">
    <source>
        <dbReference type="Pfam" id="PF03358"/>
    </source>
</evidence>
<dbReference type="InterPro" id="IPR050712">
    <property type="entry name" value="NAD(P)H-dep_reductase"/>
</dbReference>
<dbReference type="Gene3D" id="3.40.50.360">
    <property type="match status" value="1"/>
</dbReference>
<keyword evidence="4" id="KW-1185">Reference proteome</keyword>
<gene>
    <name evidence="3" type="ORF">GCM10023321_43520</name>
</gene>
<reference evidence="4" key="1">
    <citation type="journal article" date="2019" name="Int. J. Syst. Evol. Microbiol.">
        <title>The Global Catalogue of Microorganisms (GCM) 10K type strain sequencing project: providing services to taxonomists for standard genome sequencing and annotation.</title>
        <authorList>
            <consortium name="The Broad Institute Genomics Platform"/>
            <consortium name="The Broad Institute Genome Sequencing Center for Infectious Disease"/>
            <person name="Wu L."/>
            <person name="Ma J."/>
        </authorList>
    </citation>
    <scope>NUCLEOTIDE SEQUENCE [LARGE SCALE GENOMIC DNA]</scope>
    <source>
        <strain evidence="4">JCM 18303</strain>
    </source>
</reference>
<proteinExistence type="predicted"/>
<dbReference type="Proteomes" id="UP001428817">
    <property type="component" value="Unassembled WGS sequence"/>
</dbReference>
<evidence type="ECO:0000256" key="1">
    <source>
        <dbReference type="SAM" id="MobiDB-lite"/>
    </source>
</evidence>
<evidence type="ECO:0000313" key="4">
    <source>
        <dbReference type="Proteomes" id="UP001428817"/>
    </source>
</evidence>
<feature type="domain" description="NADPH-dependent FMN reductase-like" evidence="2">
    <location>
        <begin position="37"/>
        <end position="183"/>
    </location>
</feature>
<dbReference type="PANTHER" id="PTHR30543:SF21">
    <property type="entry name" value="NAD(P)H-DEPENDENT FMN REDUCTASE LOT6"/>
    <property type="match status" value="1"/>
</dbReference>
<accession>A0ABP9QEL2</accession>
<dbReference type="InterPro" id="IPR029039">
    <property type="entry name" value="Flavoprotein-like_sf"/>
</dbReference>
<dbReference type="EMBL" id="BAABJP010000020">
    <property type="protein sequence ID" value="GAA5160564.1"/>
    <property type="molecule type" value="Genomic_DNA"/>
</dbReference>
<sequence length="217" mass="23483">MPGSSVRFTTSSTAPPRPMPGVHNAAGRDGTGRLPTVKIGIVIGSIREGRKGELVAKWVEQAFATREGVSVEILDLKEFQVPLLTSETVPAAANRNYDSPEVTRWSQAVDACDGFVFVTPEYNHGVPGPFKNALDSIGPEWVGKSVAFVAYGADGGVRAVEQWRQIVANFQMWDVRAQVSLSLFADFDQQGLAPQARRDGELATLVDQLVDITTRLA</sequence>
<organism evidence="3 4">
    <name type="scientific">Pseudonocardia eucalypti</name>
    <dbReference type="NCBI Taxonomy" id="648755"/>
    <lineage>
        <taxon>Bacteria</taxon>
        <taxon>Bacillati</taxon>
        <taxon>Actinomycetota</taxon>
        <taxon>Actinomycetes</taxon>
        <taxon>Pseudonocardiales</taxon>
        <taxon>Pseudonocardiaceae</taxon>
        <taxon>Pseudonocardia</taxon>
    </lineage>
</organism>
<feature type="region of interest" description="Disordered" evidence="1">
    <location>
        <begin position="1"/>
        <end position="31"/>
    </location>
</feature>
<dbReference type="InterPro" id="IPR005025">
    <property type="entry name" value="FMN_Rdtase-like_dom"/>
</dbReference>
<feature type="compositionally biased region" description="Polar residues" evidence="1">
    <location>
        <begin position="1"/>
        <end position="14"/>
    </location>
</feature>
<comment type="caution">
    <text evidence="3">The sequence shown here is derived from an EMBL/GenBank/DDBJ whole genome shotgun (WGS) entry which is preliminary data.</text>
</comment>
<evidence type="ECO:0000313" key="3">
    <source>
        <dbReference type="EMBL" id="GAA5160564.1"/>
    </source>
</evidence>
<protein>
    <submittedName>
        <fullName evidence="3">NADPH-dependent FMN reductase</fullName>
    </submittedName>
</protein>
<name>A0ABP9QEL2_9PSEU</name>
<dbReference type="SUPFAM" id="SSF52218">
    <property type="entry name" value="Flavoproteins"/>
    <property type="match status" value="1"/>
</dbReference>
<dbReference type="Pfam" id="PF03358">
    <property type="entry name" value="FMN_red"/>
    <property type="match status" value="1"/>
</dbReference>